<comment type="caution">
    <text evidence="3">The sequence shown here is derived from an EMBL/GenBank/DDBJ whole genome shotgun (WGS) entry which is preliminary data.</text>
</comment>
<dbReference type="InterPro" id="IPR052018">
    <property type="entry name" value="PHP_domain"/>
</dbReference>
<accession>A0A178IAY2</accession>
<gene>
    <name evidence="3" type="ORF">AW736_25840</name>
</gene>
<reference evidence="3 4" key="1">
    <citation type="submission" date="2016-01" db="EMBL/GenBank/DDBJ databases">
        <title>High potential of lignocellulose degradation of a new Verrucomicrobia species.</title>
        <authorList>
            <person name="Wang Y."/>
            <person name="Shi Y."/>
            <person name="Qiu Z."/>
            <person name="Liu S."/>
            <person name="Yang H."/>
        </authorList>
    </citation>
    <scope>NUCLEOTIDE SEQUENCE [LARGE SCALE GENOMIC DNA]</scope>
    <source>
        <strain evidence="3 4">TSB47</strain>
    </source>
</reference>
<dbReference type="PANTHER" id="PTHR42924">
    <property type="entry name" value="EXONUCLEASE"/>
    <property type="match status" value="1"/>
</dbReference>
<feature type="chain" id="PRO_5008088574" description="Polymerase/histidinol phosphatase N-terminal domain-containing protein" evidence="1">
    <location>
        <begin position="23"/>
        <end position="406"/>
    </location>
</feature>
<keyword evidence="4" id="KW-1185">Reference proteome</keyword>
<dbReference type="PANTHER" id="PTHR42924:SF3">
    <property type="entry name" value="POLYMERASE_HISTIDINOL PHOSPHATASE N-TERMINAL DOMAIN-CONTAINING PROTEIN"/>
    <property type="match status" value="1"/>
</dbReference>
<evidence type="ECO:0000313" key="3">
    <source>
        <dbReference type="EMBL" id="OAM86908.1"/>
    </source>
</evidence>
<protein>
    <recommendedName>
        <fullName evidence="2">Polymerase/histidinol phosphatase N-terminal domain-containing protein</fullName>
    </recommendedName>
</protein>
<dbReference type="STRING" id="1184151.AW736_25840"/>
<evidence type="ECO:0000313" key="4">
    <source>
        <dbReference type="Proteomes" id="UP000078486"/>
    </source>
</evidence>
<sequence length="406" mass="44948">MKQAGVLMLAAALLAMAPRILAHDGPHGHASAGAAEDPDISYTVHLGKQVTDIPPKREITIPNVTLPDAGELRVLKGDFHIHTLFSDGWVWPTERVYEAEENGLDVIAITDHIEYRPRLNRGNPGEPMLRKEDSENYNLSVEIAQKQAAANKKASKNKSELLIIRGTEITKKTMPPGHFNALFVQDVNKIAAVQDDYWKMFAEARAQGAFLLWNHPGWEAPKSGGIEKGAPTTFTKIHEEIYKRGYMDGIEAFNGKEFYPVVAKWCTDKNLAAFANSDIHPPESRQYGLRNPRRPVTLVFAREKTLESVKEAFFAKRTIGWAADMIFGQEKFVRPLFDACVEIKKEPGRFAFANRGSIPVVLKVGGQTVELAPLATAGAGRTDSIKTITVENWFVGKGQPLAVPVE</sequence>
<dbReference type="GO" id="GO:0035312">
    <property type="term" value="F:5'-3' DNA exonuclease activity"/>
    <property type="evidence" value="ECO:0007669"/>
    <property type="project" value="TreeGrafter"/>
</dbReference>
<feature type="signal peptide" evidence="1">
    <location>
        <begin position="1"/>
        <end position="22"/>
    </location>
</feature>
<dbReference type="GO" id="GO:0004534">
    <property type="term" value="F:5'-3' RNA exonuclease activity"/>
    <property type="evidence" value="ECO:0007669"/>
    <property type="project" value="TreeGrafter"/>
</dbReference>
<proteinExistence type="predicted"/>
<dbReference type="Proteomes" id="UP000078486">
    <property type="component" value="Unassembled WGS sequence"/>
</dbReference>
<dbReference type="EMBL" id="LRRQ01000191">
    <property type="protein sequence ID" value="OAM86908.1"/>
    <property type="molecule type" value="Genomic_DNA"/>
</dbReference>
<keyword evidence="1" id="KW-0732">Signal</keyword>
<dbReference type="AlphaFoldDB" id="A0A178IAY2"/>
<dbReference type="InterPro" id="IPR016195">
    <property type="entry name" value="Pol/histidinol_Pase-like"/>
</dbReference>
<dbReference type="SMART" id="SM00481">
    <property type="entry name" value="POLIIIAc"/>
    <property type="match status" value="1"/>
</dbReference>
<dbReference type="Gene3D" id="3.20.20.140">
    <property type="entry name" value="Metal-dependent hydrolases"/>
    <property type="match status" value="1"/>
</dbReference>
<dbReference type="SUPFAM" id="SSF89550">
    <property type="entry name" value="PHP domain-like"/>
    <property type="match status" value="1"/>
</dbReference>
<feature type="domain" description="Polymerase/histidinol phosphatase N-terminal" evidence="2">
    <location>
        <begin position="77"/>
        <end position="173"/>
    </location>
</feature>
<dbReference type="InterPro" id="IPR003141">
    <property type="entry name" value="Pol/His_phosphatase_N"/>
</dbReference>
<evidence type="ECO:0000256" key="1">
    <source>
        <dbReference type="SAM" id="SignalP"/>
    </source>
</evidence>
<name>A0A178IAY2_9BACT</name>
<evidence type="ECO:0000259" key="2">
    <source>
        <dbReference type="SMART" id="SM00481"/>
    </source>
</evidence>
<organism evidence="3 4">
    <name type="scientific">Termitidicoccus mucosus</name>
    <dbReference type="NCBI Taxonomy" id="1184151"/>
    <lineage>
        <taxon>Bacteria</taxon>
        <taxon>Pseudomonadati</taxon>
        <taxon>Verrucomicrobiota</taxon>
        <taxon>Opitutia</taxon>
        <taxon>Opitutales</taxon>
        <taxon>Opitutaceae</taxon>
        <taxon>Termitidicoccus</taxon>
    </lineage>
</organism>